<dbReference type="InterPro" id="IPR006016">
    <property type="entry name" value="UspA"/>
</dbReference>
<dbReference type="EMBL" id="CP034539">
    <property type="protein sequence ID" value="AZQ39465.1"/>
    <property type="molecule type" value="Genomic_DNA"/>
</dbReference>
<dbReference type="Pfam" id="PF00582">
    <property type="entry name" value="Usp"/>
    <property type="match status" value="2"/>
</dbReference>
<feature type="domain" description="UspA" evidence="2">
    <location>
        <begin position="1"/>
        <end position="139"/>
    </location>
</feature>
<dbReference type="InterPro" id="IPR006015">
    <property type="entry name" value="Universal_stress_UspA"/>
</dbReference>
<proteinExistence type="inferred from homology"/>
<gene>
    <name evidence="3" type="ORF">EJ357_43575</name>
</gene>
<name>A0A3S9MJV4_9ACTN</name>
<evidence type="ECO:0000313" key="3">
    <source>
        <dbReference type="EMBL" id="AZQ39465.1"/>
    </source>
</evidence>
<reference evidence="3 4" key="1">
    <citation type="journal article" date="2019" name="Int. J. Syst. Evol. Microbiol.">
        <title>Streptomyces cyaneochromogenes sp. nov., a blue pigment-producing actinomycete from manganese-contaminated soil.</title>
        <authorList>
            <person name="Tang X."/>
            <person name="Zhao J."/>
            <person name="Li K."/>
            <person name="Chen Z."/>
            <person name="Sun Y."/>
            <person name="Gao J."/>
        </authorList>
    </citation>
    <scope>NUCLEOTIDE SEQUENCE [LARGE SCALE GENOMIC DNA]</scope>
    <source>
        <strain evidence="3 4">MK-45</strain>
    </source>
</reference>
<sequence length="297" mass="31288">MSRTVTVGLDGSPESLAAADLAAIEAHLRAVPLRVVHAGEQQPYAYAPFAAEAVALPGEDRSARMLHDVEVSLTHRHPGLKITTEQLSGHPVTVLSVAAREAEVLVLGSRGLGRAAGRLFGSVAPAVVGRAEGPVLLVRAGACVAGEHRADTRGPASWARPYRDVVLGLRLPGECAEAVLEFAFDAAARRATGLRVVHGWKAMPSPWVGEGDESAMQPESILTETLRPWREKFPGVEVTEEAVIGRPGSHLADASRDALLVVLGRRRHHVSVGPHLGPVTHEVLQSASAPVAVVPHG</sequence>
<evidence type="ECO:0000259" key="2">
    <source>
        <dbReference type="Pfam" id="PF00582"/>
    </source>
</evidence>
<dbReference type="PRINTS" id="PR01438">
    <property type="entry name" value="UNVRSLSTRESS"/>
</dbReference>
<comment type="similarity">
    <text evidence="1">Belongs to the universal stress protein A family.</text>
</comment>
<accession>A0A3S9MJV4</accession>
<dbReference type="Proteomes" id="UP000280298">
    <property type="component" value="Chromosome"/>
</dbReference>
<dbReference type="OrthoDB" id="4867015at2"/>
<evidence type="ECO:0000256" key="1">
    <source>
        <dbReference type="ARBA" id="ARBA00008791"/>
    </source>
</evidence>
<dbReference type="PANTHER" id="PTHR46268">
    <property type="entry name" value="STRESS RESPONSE PROTEIN NHAX"/>
    <property type="match status" value="1"/>
</dbReference>
<dbReference type="AlphaFoldDB" id="A0A3S9MJV4"/>
<dbReference type="InterPro" id="IPR014729">
    <property type="entry name" value="Rossmann-like_a/b/a_fold"/>
</dbReference>
<dbReference type="RefSeq" id="WP_126397759.1">
    <property type="nucleotide sequence ID" value="NZ_CP034539.1"/>
</dbReference>
<organism evidence="3 4">
    <name type="scientific">Streptomyces cyaneochromogenes</name>
    <dbReference type="NCBI Taxonomy" id="2496836"/>
    <lineage>
        <taxon>Bacteria</taxon>
        <taxon>Bacillati</taxon>
        <taxon>Actinomycetota</taxon>
        <taxon>Actinomycetes</taxon>
        <taxon>Kitasatosporales</taxon>
        <taxon>Streptomycetaceae</taxon>
        <taxon>Streptomyces</taxon>
    </lineage>
</organism>
<dbReference type="Gene3D" id="3.40.50.620">
    <property type="entry name" value="HUPs"/>
    <property type="match status" value="2"/>
</dbReference>
<keyword evidence="4" id="KW-1185">Reference proteome</keyword>
<dbReference type="SUPFAM" id="SSF52402">
    <property type="entry name" value="Adenine nucleotide alpha hydrolases-like"/>
    <property type="match status" value="2"/>
</dbReference>
<evidence type="ECO:0000313" key="4">
    <source>
        <dbReference type="Proteomes" id="UP000280298"/>
    </source>
</evidence>
<dbReference type="KEGG" id="scya:EJ357_43575"/>
<protein>
    <submittedName>
        <fullName evidence="3">Universal stress protein</fullName>
    </submittedName>
</protein>
<feature type="domain" description="UspA" evidence="2">
    <location>
        <begin position="163"/>
        <end position="295"/>
    </location>
</feature>
<dbReference type="PANTHER" id="PTHR46268:SF6">
    <property type="entry name" value="UNIVERSAL STRESS PROTEIN UP12"/>
    <property type="match status" value="1"/>
</dbReference>